<feature type="compositionally biased region" description="Low complexity" evidence="4">
    <location>
        <begin position="1111"/>
        <end position="1125"/>
    </location>
</feature>
<feature type="compositionally biased region" description="Pro residues" evidence="4">
    <location>
        <begin position="403"/>
        <end position="416"/>
    </location>
</feature>
<feature type="compositionally biased region" description="Basic and acidic residues" evidence="4">
    <location>
        <begin position="1430"/>
        <end position="1479"/>
    </location>
</feature>
<proteinExistence type="predicted"/>
<dbReference type="GO" id="GO:0005654">
    <property type="term" value="C:nucleoplasm"/>
    <property type="evidence" value="ECO:0007669"/>
    <property type="project" value="TreeGrafter"/>
</dbReference>
<dbReference type="Gene3D" id="1.10.150.60">
    <property type="entry name" value="ARID DNA-binding domain"/>
    <property type="match status" value="1"/>
</dbReference>
<feature type="compositionally biased region" description="Polar residues" evidence="4">
    <location>
        <begin position="1"/>
        <end position="21"/>
    </location>
</feature>
<sequence>MAATQAQTDGPPQIHANSNNVSEKEAAVAAFTNGSDDSGMGSSSNESFTPGKSITPPSNPISTVPLPGMVGQRPPFMSAGYPALVQHHPGYGPAPHHYPMAAAGRPNHLYPPQAYGPARGYPGAQWDPQHHPQQHPQQHQHPQQPPPTAPQQAAPPGQQSPQQPPPSSTPSQPSPAGGYPSGARPAASSRRHPPGRRPSARARALASSRAAKAVRRSATGASPASAIRACAGVDRGHPVTTLAAARISTSRRPRNNPADAPEVHSFVRFDRCMVEVGVGDSAGSDCAPGAGSQGPRPPPSPTSSAGSRSMSPAVGQQNIPMPPRPPSSQESAGGQRLAHSPHAYPPQAGPPPGAAAAAAAAPPGLGHKPGYPVPHPQYGQPGGYPAQYNSHVMYGQYGRPGAPGQPPPGPPGPPGHYPYQGQYPQQLTRVDSTGRPVATRDPVPAANRCTCRAAAVPPGSAPPAPHYLRHHLQQKMAYGANGPSSGPNGPSAGPPPAAAAASQASSMPPPSSGPPPLAPPPRPASQCSDGSQHSQPASGGPPELSGPYNNHGPLPPIGPDGVPIDDASQHSTLSNTSANSEDRARSPKPRVKENAGSSHPPTPISGMASPGAASMTSAHDEAENNVASPGGPAWPRSPVSNSRSVRQQKAESLNRLFEIDDAPGRREWVSRLLAFMEERGSPILQCPTVSKQPLDLFKLYQFTKERGGFVEVTKNKTWKEIAVLMGIGGSSSGAYTLRKHYMKNLIFFECHFDRGGLDPAPILAKYETKSNKKKGAASPGPQDSFSNSGSMDGFPSGYPGYPGGGDYSNGPSGQPPPQGASDRVSVSNPFEDGHYDSAYGSGYPAGYNSYPGHGYPPQPGYGHYPPTSGAPGQEYPPPPGPPGAGPPPPPQQQPPGPPQQPPYMQYPNRSYPQPPTSVGQQPGGEHHRYQTGPPPGPATYGPRHMYPGHQPAPPPASVGSPAATPPPVYSSAGPTGPPPPPPPVGSAPPASAPPGSGPGPTSATGPGGEPYPASTASQYPMSPSKPGYVPAPTLAKQLAAPPLVPPQGPGGPTPMGHPPLRHPIPYGSGQHGAAPGMPAYRPGAPPSMASAPGQPGQRRPDGTPPPPPGAGPAAAPPYNQHQQYGGWRGGSYGQYGPPPAPGVAGQWGQRYPPPGSQPPGPPGTGYPPAPAPVQWNGNSPAAAAMAQPRMPMRPPYGKDSKPYPPGKPGMALGSLSKHNFPPDSVEATLPVMAKRRRGTRADVCPVDGWRLTMALRSGQLAESRWALDVLQILSFDDTSISWLGLAHMPGLLAALLEHYRQTLAAMFARRASPVSVGWYEGGVAGAPLPPEEEPDLGVCGAADPDDRTAVLSGPDFTRTTRRGLPVTFDPCDDTILVSDRRRSWEVDVLSADCAWGHIETHIRVETGRLPLIRRLRDGKIAEDPAPQPAEKAESNEANSESKESEPESTPDRPAVKTEPVEKAEADGDSKSKTDTKDSKAALVNGELEIRDPDGTLKRKRPDDEEAECYQRDESSLYLTSTTQENIAQRCIAISTILRNLSFVPGNEAELATEPLLLLLGDLLQLHHRHPARAAKHKNYDRDEDADFPEACTALNSDEWWSEYLPLLHENALVTLCNVSGQLHLGGHEEAVVRPLLDGLLHWLQCPSSYAADPFASCTGSPSLLTSPQRLALEALCRLCVQPENVDLMLATPPLSRLERICELMAQWVGRAEDQVKREMTLNLLYYFTAADERVARLVAMQSNFVPTLVRFVETAEHNAMNVASTQGVNALRDNPDLMGTSLDMLGRAANIPAEPGARARQPAGAGGARAPAAGAGHVADSRPARRLCALSSTVQNLSAVAVRGGRVARGDPAAAAAARRRHM</sequence>
<feature type="compositionally biased region" description="Basic and acidic residues" evidence="4">
    <location>
        <begin position="261"/>
        <end position="273"/>
    </location>
</feature>
<feature type="compositionally biased region" description="Low complexity" evidence="4">
    <location>
        <begin position="417"/>
        <end position="426"/>
    </location>
</feature>
<dbReference type="PANTHER" id="PTHR12656">
    <property type="entry name" value="BRG-1 ASSOCIATED FACTOR 250 BAF250"/>
    <property type="match status" value="1"/>
</dbReference>
<dbReference type="CDD" id="cd16865">
    <property type="entry name" value="ARID_ARID1A-like"/>
    <property type="match status" value="1"/>
</dbReference>
<feature type="compositionally biased region" description="Low complexity" evidence="4">
    <location>
        <begin position="482"/>
        <end position="491"/>
    </location>
</feature>
<dbReference type="SMART" id="SM01014">
    <property type="entry name" value="ARID"/>
    <property type="match status" value="1"/>
</dbReference>
<evidence type="ECO:0000256" key="3">
    <source>
        <dbReference type="ARBA" id="ARBA00023242"/>
    </source>
</evidence>
<feature type="compositionally biased region" description="Basic residues" evidence="4">
    <location>
        <begin position="189"/>
        <end position="200"/>
    </location>
</feature>
<feature type="compositionally biased region" description="Polar residues" evidence="4">
    <location>
        <begin position="526"/>
        <end position="537"/>
    </location>
</feature>
<dbReference type="GO" id="GO:0003677">
    <property type="term" value="F:DNA binding"/>
    <property type="evidence" value="ECO:0007669"/>
    <property type="project" value="InterPro"/>
</dbReference>
<dbReference type="Pfam" id="PF01388">
    <property type="entry name" value="ARID"/>
    <property type="match status" value="1"/>
</dbReference>
<feature type="compositionally biased region" description="Polar residues" evidence="4">
    <location>
        <begin position="302"/>
        <end position="319"/>
    </location>
</feature>
<dbReference type="GO" id="GO:0031491">
    <property type="term" value="F:nucleosome binding"/>
    <property type="evidence" value="ECO:0007669"/>
    <property type="project" value="TreeGrafter"/>
</dbReference>
<evidence type="ECO:0000259" key="5">
    <source>
        <dbReference type="PROSITE" id="PS51011"/>
    </source>
</evidence>
<gene>
    <name evidence="6" type="primary">osa</name>
    <name evidence="6" type="ORF">FJT64_017205</name>
</gene>
<dbReference type="PANTHER" id="PTHR12656:SF5">
    <property type="entry name" value="TRITHORAX GROUP PROTEIN OSA"/>
    <property type="match status" value="1"/>
</dbReference>
<dbReference type="GO" id="GO:0006357">
    <property type="term" value="P:regulation of transcription by RNA polymerase II"/>
    <property type="evidence" value="ECO:0007669"/>
    <property type="project" value="TreeGrafter"/>
</dbReference>
<feature type="region of interest" description="Disordered" evidence="4">
    <location>
        <begin position="1"/>
        <end position="86"/>
    </location>
</feature>
<accession>A0A6A4WYJ9</accession>
<reference evidence="6 7" key="1">
    <citation type="submission" date="2019-07" db="EMBL/GenBank/DDBJ databases">
        <title>Draft genome assembly of a fouling barnacle, Amphibalanus amphitrite (Darwin, 1854): The first reference genome for Thecostraca.</title>
        <authorList>
            <person name="Kim W."/>
        </authorList>
    </citation>
    <scope>NUCLEOTIDE SEQUENCE [LARGE SCALE GENOMIC DNA]</scope>
    <source>
        <strain evidence="6">SNU_AA5</strain>
        <tissue evidence="6">Soma without cirri and trophi</tissue>
    </source>
</reference>
<feature type="compositionally biased region" description="Polar residues" evidence="4">
    <location>
        <begin position="908"/>
        <end position="920"/>
    </location>
</feature>
<dbReference type="InterPro" id="IPR033388">
    <property type="entry name" value="BAF250_C"/>
</dbReference>
<feature type="compositionally biased region" description="Low complexity" evidence="4">
    <location>
        <begin position="201"/>
        <end position="211"/>
    </location>
</feature>
<dbReference type="SUPFAM" id="SSF46774">
    <property type="entry name" value="ARID-like"/>
    <property type="match status" value="1"/>
</dbReference>
<feature type="compositionally biased region" description="Pro residues" evidence="4">
    <location>
        <begin position="874"/>
        <end position="901"/>
    </location>
</feature>
<feature type="compositionally biased region" description="Polar residues" evidence="4">
    <location>
        <begin position="45"/>
        <end position="62"/>
    </location>
</feature>
<evidence type="ECO:0000256" key="2">
    <source>
        <dbReference type="ARBA" id="ARBA00022553"/>
    </source>
</evidence>
<keyword evidence="2" id="KW-0597">Phosphoprotein</keyword>
<feature type="compositionally biased region" description="Low complexity" evidence="4">
    <location>
        <begin position="860"/>
        <end position="873"/>
    </location>
</feature>
<feature type="compositionally biased region" description="Low complexity" evidence="4">
    <location>
        <begin position="34"/>
        <end position="44"/>
    </location>
</feature>
<keyword evidence="7" id="KW-1185">Reference proteome</keyword>
<evidence type="ECO:0000313" key="7">
    <source>
        <dbReference type="Proteomes" id="UP000440578"/>
    </source>
</evidence>
<feature type="compositionally biased region" description="Basic and acidic residues" evidence="4">
    <location>
        <begin position="1487"/>
        <end position="1505"/>
    </location>
</feature>
<feature type="compositionally biased region" description="Polar residues" evidence="4">
    <location>
        <begin position="781"/>
        <end position="790"/>
    </location>
</feature>
<feature type="compositionally biased region" description="Pro residues" evidence="4">
    <location>
        <begin position="1151"/>
        <end position="1171"/>
    </location>
</feature>
<evidence type="ECO:0000256" key="4">
    <source>
        <dbReference type="SAM" id="MobiDB-lite"/>
    </source>
</evidence>
<dbReference type="InterPro" id="IPR011989">
    <property type="entry name" value="ARM-like"/>
</dbReference>
<dbReference type="GO" id="GO:0016514">
    <property type="term" value="C:SWI/SNF complex"/>
    <property type="evidence" value="ECO:0007669"/>
    <property type="project" value="InterPro"/>
</dbReference>
<organism evidence="6 7">
    <name type="scientific">Amphibalanus amphitrite</name>
    <name type="common">Striped barnacle</name>
    <name type="synonym">Balanus amphitrite</name>
    <dbReference type="NCBI Taxonomy" id="1232801"/>
    <lineage>
        <taxon>Eukaryota</taxon>
        <taxon>Metazoa</taxon>
        <taxon>Ecdysozoa</taxon>
        <taxon>Arthropoda</taxon>
        <taxon>Crustacea</taxon>
        <taxon>Multicrustacea</taxon>
        <taxon>Cirripedia</taxon>
        <taxon>Thoracica</taxon>
        <taxon>Thoracicalcarea</taxon>
        <taxon>Balanomorpha</taxon>
        <taxon>Balanoidea</taxon>
        <taxon>Balanidae</taxon>
        <taxon>Amphibalaninae</taxon>
        <taxon>Amphibalanus</taxon>
    </lineage>
</organism>
<dbReference type="EMBL" id="VIIS01000198">
    <property type="protein sequence ID" value="KAF0312015.1"/>
    <property type="molecule type" value="Genomic_DNA"/>
</dbReference>
<dbReference type="GO" id="GO:0071565">
    <property type="term" value="C:nBAF complex"/>
    <property type="evidence" value="ECO:0007669"/>
    <property type="project" value="TreeGrafter"/>
</dbReference>
<evidence type="ECO:0000313" key="6">
    <source>
        <dbReference type="EMBL" id="KAF0312015.1"/>
    </source>
</evidence>
<dbReference type="GO" id="GO:0006338">
    <property type="term" value="P:chromatin remodeling"/>
    <property type="evidence" value="ECO:0007669"/>
    <property type="project" value="InterPro"/>
</dbReference>
<feature type="domain" description="ARID" evidence="5">
    <location>
        <begin position="662"/>
        <end position="753"/>
    </location>
</feature>
<dbReference type="Gene3D" id="1.25.10.10">
    <property type="entry name" value="Leucine-rich Repeat Variant"/>
    <property type="match status" value="1"/>
</dbReference>
<dbReference type="Proteomes" id="UP000440578">
    <property type="component" value="Unassembled WGS sequence"/>
</dbReference>
<feature type="compositionally biased region" description="Low complexity" evidence="4">
    <location>
        <begin position="354"/>
        <end position="402"/>
    </location>
</feature>
<feature type="compositionally biased region" description="Polar residues" evidence="4">
    <location>
        <begin position="569"/>
        <end position="579"/>
    </location>
</feature>
<feature type="region of interest" description="Disordered" evidence="4">
    <location>
        <begin position="769"/>
        <end position="837"/>
    </location>
</feature>
<dbReference type="PROSITE" id="PS51011">
    <property type="entry name" value="ARID"/>
    <property type="match status" value="1"/>
</dbReference>
<feature type="region of interest" description="Disordered" evidence="4">
    <location>
        <begin position="858"/>
        <end position="1182"/>
    </location>
</feature>
<feature type="compositionally biased region" description="Low complexity" evidence="4">
    <location>
        <begin position="1796"/>
        <end position="1816"/>
    </location>
</feature>
<comment type="subcellular location">
    <subcellularLocation>
        <location evidence="1">Nucleus</location>
    </subcellularLocation>
</comment>
<feature type="compositionally biased region" description="Low complexity" evidence="4">
    <location>
        <begin position="169"/>
        <end position="188"/>
    </location>
</feature>
<feature type="compositionally biased region" description="Pro residues" evidence="4">
    <location>
        <begin position="343"/>
        <end position="353"/>
    </location>
</feature>
<feature type="region of interest" description="Disordered" evidence="4">
    <location>
        <begin position="1420"/>
        <end position="1505"/>
    </location>
</feature>
<dbReference type="GO" id="GO:0035060">
    <property type="term" value="C:brahma complex"/>
    <property type="evidence" value="ECO:0007669"/>
    <property type="project" value="InterPro"/>
</dbReference>
<dbReference type="InterPro" id="IPR001606">
    <property type="entry name" value="ARID_dom"/>
</dbReference>
<evidence type="ECO:0000256" key="1">
    <source>
        <dbReference type="ARBA" id="ARBA00004123"/>
    </source>
</evidence>
<protein>
    <submittedName>
        <fullName evidence="6">Trithorax group protein osa</fullName>
    </submittedName>
</protein>
<keyword evidence="3" id="KW-0539">Nucleus</keyword>
<feature type="compositionally biased region" description="Pro residues" evidence="4">
    <location>
        <begin position="975"/>
        <end position="997"/>
    </location>
</feature>
<feature type="compositionally biased region" description="Pro residues" evidence="4">
    <location>
        <begin position="507"/>
        <end position="523"/>
    </location>
</feature>
<feature type="compositionally biased region" description="Low complexity" evidence="4">
    <location>
        <begin position="1086"/>
        <end position="1097"/>
    </location>
</feature>
<dbReference type="InterPro" id="IPR021906">
    <property type="entry name" value="BAF250/Osa"/>
</dbReference>
<comment type="caution">
    <text evidence="6">The sequence shown here is derived from an EMBL/GenBank/DDBJ whole genome shotgun (WGS) entry which is preliminary data.</text>
</comment>
<feature type="region of interest" description="Disordered" evidence="4">
    <location>
        <begin position="109"/>
        <end position="647"/>
    </location>
</feature>
<feature type="compositionally biased region" description="Basic and acidic residues" evidence="4">
    <location>
        <begin position="580"/>
        <end position="593"/>
    </location>
</feature>
<dbReference type="GO" id="GO:0045893">
    <property type="term" value="P:positive regulation of DNA-templated transcription"/>
    <property type="evidence" value="ECO:0007669"/>
    <property type="project" value="TreeGrafter"/>
</dbReference>
<dbReference type="InterPro" id="IPR036431">
    <property type="entry name" value="ARID_dom_sf"/>
</dbReference>
<feature type="compositionally biased region" description="Low complexity" evidence="4">
    <location>
        <begin position="150"/>
        <end position="161"/>
    </location>
</feature>
<dbReference type="OrthoDB" id="8709537at2759"/>
<feature type="compositionally biased region" description="Pro residues" evidence="4">
    <location>
        <begin position="1042"/>
        <end position="1057"/>
    </location>
</feature>
<feature type="compositionally biased region" description="Low complexity" evidence="4">
    <location>
        <begin position="636"/>
        <end position="645"/>
    </location>
</feature>
<feature type="region of interest" description="Disordered" evidence="4">
    <location>
        <begin position="1796"/>
        <end position="1818"/>
    </location>
</feature>
<name>A0A6A4WYJ9_AMPAM</name>
<dbReference type="Pfam" id="PF12031">
    <property type="entry name" value="BAF250_C"/>
    <property type="match status" value="1"/>
</dbReference>
<dbReference type="SMART" id="SM00501">
    <property type="entry name" value="BRIGHT"/>
    <property type="match status" value="1"/>
</dbReference>